<dbReference type="STRING" id="699218.HMPREF0889_1027"/>
<keyword evidence="6" id="KW-1185">Reference proteome</keyword>
<evidence type="ECO:0000259" key="2">
    <source>
        <dbReference type="PROSITE" id="PS51109"/>
    </source>
</evidence>
<dbReference type="PROSITE" id="PS51109">
    <property type="entry name" value="G5"/>
    <property type="match status" value="1"/>
</dbReference>
<organism evidence="3 5">
    <name type="scientific">Megasphaera lornae</name>
    <dbReference type="NCBI Taxonomy" id="1000568"/>
    <lineage>
        <taxon>Bacteria</taxon>
        <taxon>Bacillati</taxon>
        <taxon>Bacillota</taxon>
        <taxon>Negativicutes</taxon>
        <taxon>Veillonellales</taxon>
        <taxon>Veillonellaceae</taxon>
        <taxon>Megasphaera</taxon>
    </lineage>
</organism>
<dbReference type="InterPro" id="IPR011098">
    <property type="entry name" value="G5_dom"/>
</dbReference>
<dbReference type="InterPro" id="IPR051933">
    <property type="entry name" value="Resuscitation_pf_RpfB"/>
</dbReference>
<dbReference type="GO" id="GO:0019867">
    <property type="term" value="C:outer membrane"/>
    <property type="evidence" value="ECO:0007669"/>
    <property type="project" value="InterPro"/>
</dbReference>
<evidence type="ECO:0000313" key="4">
    <source>
        <dbReference type="EMBL" id="EGL42063.1"/>
    </source>
</evidence>
<sequence length="323" mass="35237">MNKRCQGPVTRMYATIIALILVVSLAGFAEKGKTVVIEADGVSQTVYTHAINKDALMREQKINVGPYDELVMSTSALKDGSTVVLRRAVPVTLVCNGVKRTVMTAKQTAWDAASQYGYSRDRYRPFGNPDRPVVKGMTITIGTFTEKTLTEDQVLPYAIESIPDESLPKGQEKIVQQGQNGSKRVTVKIVTMEGKVVSQEPVSTKLLTEMKPLIRHVGTKQVINTGSLSRYKQVISMQATAYLPTDGNGKGLTRMGTRARRGVVAVDPRVIPLGTKVYIPGYGVAVAEDTGGAILGNRIDLCMEDYNSCMSFGRRSVPVYILE</sequence>
<proteinExistence type="predicted"/>
<dbReference type="GO" id="GO:0009254">
    <property type="term" value="P:peptidoglycan turnover"/>
    <property type="evidence" value="ECO:0007669"/>
    <property type="project" value="InterPro"/>
</dbReference>
<dbReference type="OrthoDB" id="9798935at2"/>
<accession>D3LVM4</accession>
<evidence type="ECO:0000313" key="6">
    <source>
        <dbReference type="Proteomes" id="UP000004018"/>
    </source>
</evidence>
<dbReference type="GO" id="GO:0004553">
    <property type="term" value="F:hydrolase activity, hydrolyzing O-glycosyl compounds"/>
    <property type="evidence" value="ECO:0007669"/>
    <property type="project" value="InterPro"/>
</dbReference>
<reference evidence="3" key="2">
    <citation type="submission" date="2009-12" db="EMBL/GenBank/DDBJ databases">
        <authorList>
            <person name="Madupu R."/>
            <person name="Durkin A.S."/>
            <person name="Torralba M."/>
            <person name="Methe B."/>
            <person name="Sutton G.G."/>
            <person name="Strausberg R.L."/>
            <person name="Nelson K.E."/>
        </authorList>
    </citation>
    <scope>NUCLEOTIDE SEQUENCE</scope>
    <source>
        <strain evidence="3">28L</strain>
    </source>
</reference>
<reference evidence="5" key="1">
    <citation type="submission" date="2009-12" db="EMBL/GenBank/DDBJ databases">
        <title>Sequence of Clostridiales genomosp. BVAB3 str. UPII9-5.</title>
        <authorList>
            <person name="Madupu R."/>
            <person name="Durkin A.S."/>
            <person name="Torralba M."/>
            <person name="Methe B."/>
            <person name="Sutton G.G."/>
            <person name="Strausberg R.L."/>
            <person name="Nelson K.E."/>
        </authorList>
    </citation>
    <scope>NUCLEOTIDE SEQUENCE [LARGE SCALE GENOMIC DNA]</scope>
    <source>
        <strain evidence="5">28L</strain>
    </source>
</reference>
<dbReference type="Proteomes" id="UP000004018">
    <property type="component" value="Unassembled WGS sequence"/>
</dbReference>
<dbReference type="PANTHER" id="PTHR39160:SF4">
    <property type="entry name" value="RESUSCITATION-PROMOTING FACTOR RPFB"/>
    <property type="match status" value="1"/>
</dbReference>
<name>D3LVM4_9FIRM</name>
<reference evidence="4 6" key="3">
    <citation type="submission" date="2011-04" db="EMBL/GenBank/DDBJ databases">
        <authorList>
            <person name="Harkins D.M."/>
            <person name="Madupu R."/>
            <person name="Durkin A.S."/>
            <person name="Torralba M."/>
            <person name="Methe B."/>
            <person name="Sutton G.G."/>
            <person name="Nelson K.E."/>
        </authorList>
    </citation>
    <scope>NUCLEOTIDE SEQUENCE [LARGE SCALE GENOMIC DNA]</scope>
    <source>
        <strain evidence="4 6">UPII 199-6</strain>
    </source>
</reference>
<dbReference type="Pfam" id="PF03990">
    <property type="entry name" value="DUF348"/>
    <property type="match status" value="1"/>
</dbReference>
<comment type="caution">
    <text evidence="3">The sequence shown here is derived from an EMBL/GenBank/DDBJ whole genome shotgun (WGS) entry which is preliminary data.</text>
</comment>
<dbReference type="Gene3D" id="2.20.230.10">
    <property type="entry name" value="Resuscitation-promoting factor rpfb"/>
    <property type="match status" value="1"/>
</dbReference>
<dbReference type="CDD" id="cd22786">
    <property type="entry name" value="DPBB_YuiC-like"/>
    <property type="match status" value="1"/>
</dbReference>
<dbReference type="RefSeq" id="WP_007390524.1">
    <property type="nucleotide sequence ID" value="NZ_ADGP01000021.1"/>
</dbReference>
<protein>
    <submittedName>
        <fullName evidence="3">3D domain protein</fullName>
    </submittedName>
</protein>
<dbReference type="eggNOG" id="COG3584">
    <property type="taxonomic scope" value="Bacteria"/>
</dbReference>
<dbReference type="EMBL" id="AFIJ01000007">
    <property type="protein sequence ID" value="EGL42063.1"/>
    <property type="molecule type" value="Genomic_DNA"/>
</dbReference>
<keyword evidence="1" id="KW-0732">Signal</keyword>
<dbReference type="AlphaFoldDB" id="D3LVM4"/>
<dbReference type="SUPFAM" id="SSF50685">
    <property type="entry name" value="Barwin-like endoglucanases"/>
    <property type="match status" value="1"/>
</dbReference>
<dbReference type="InterPro" id="IPR007137">
    <property type="entry name" value="DUF348"/>
</dbReference>
<dbReference type="InterPro" id="IPR010611">
    <property type="entry name" value="3D_dom"/>
</dbReference>
<dbReference type="EMBL" id="ADGP01000021">
    <property type="protein sequence ID" value="EFD93677.1"/>
    <property type="molecule type" value="Genomic_DNA"/>
</dbReference>
<dbReference type="Gene3D" id="2.40.40.10">
    <property type="entry name" value="RlpA-like domain"/>
    <property type="match status" value="1"/>
</dbReference>
<dbReference type="Pfam" id="PF06725">
    <property type="entry name" value="3D"/>
    <property type="match status" value="1"/>
</dbReference>
<evidence type="ECO:0000313" key="5">
    <source>
        <dbReference type="Proteomes" id="UP000003242"/>
    </source>
</evidence>
<dbReference type="InterPro" id="IPR036908">
    <property type="entry name" value="RlpA-like_sf"/>
</dbReference>
<dbReference type="eggNOG" id="COG3583">
    <property type="taxonomic scope" value="Bacteria"/>
</dbReference>
<dbReference type="Proteomes" id="UP000003242">
    <property type="component" value="Unassembled WGS sequence"/>
</dbReference>
<gene>
    <name evidence="3" type="ORF">HMPREF0889_1027</name>
    <name evidence="4" type="ORF">HMPREF1039_0281</name>
</gene>
<evidence type="ECO:0000313" key="3">
    <source>
        <dbReference type="EMBL" id="EFD93677.1"/>
    </source>
</evidence>
<dbReference type="SMART" id="SM01208">
    <property type="entry name" value="G5"/>
    <property type="match status" value="1"/>
</dbReference>
<dbReference type="Pfam" id="PF07501">
    <property type="entry name" value="G5"/>
    <property type="match status" value="1"/>
</dbReference>
<dbReference type="PANTHER" id="PTHR39160">
    <property type="entry name" value="CELL WALL-BINDING PROTEIN YOCH"/>
    <property type="match status" value="1"/>
</dbReference>
<evidence type="ECO:0000256" key="1">
    <source>
        <dbReference type="ARBA" id="ARBA00022729"/>
    </source>
</evidence>
<feature type="domain" description="G5" evidence="2">
    <location>
        <begin position="141"/>
        <end position="221"/>
    </location>
</feature>